<dbReference type="PANTHER" id="PTHR43800">
    <property type="entry name" value="PEPTIDYL-LYSINE N-ACETYLTRANSFERASE YJAB"/>
    <property type="match status" value="1"/>
</dbReference>
<dbReference type="GO" id="GO:0016747">
    <property type="term" value="F:acyltransferase activity, transferring groups other than amino-acyl groups"/>
    <property type="evidence" value="ECO:0007669"/>
    <property type="project" value="InterPro"/>
</dbReference>
<dbReference type="Proteomes" id="UP001286456">
    <property type="component" value="Unassembled WGS sequence"/>
</dbReference>
<proteinExistence type="predicted"/>
<dbReference type="Gene3D" id="3.40.630.30">
    <property type="match status" value="1"/>
</dbReference>
<name>A0AAE0I2J6_9PEZI</name>
<evidence type="ECO:0000313" key="5">
    <source>
        <dbReference type="Proteomes" id="UP001286456"/>
    </source>
</evidence>
<feature type="domain" description="N-acetyltransferase" evidence="3">
    <location>
        <begin position="3"/>
        <end position="157"/>
    </location>
</feature>
<dbReference type="CDD" id="cd04301">
    <property type="entry name" value="NAT_SF"/>
    <property type="match status" value="1"/>
</dbReference>
<keyword evidence="5" id="KW-1185">Reference proteome</keyword>
<accession>A0AAE0I2J6</accession>
<dbReference type="Pfam" id="PF00583">
    <property type="entry name" value="Acetyltransf_1"/>
    <property type="match status" value="1"/>
</dbReference>
<dbReference type="PANTHER" id="PTHR43800:SF1">
    <property type="entry name" value="PEPTIDYL-LYSINE N-ACETYLTRANSFERASE YJAB"/>
    <property type="match status" value="1"/>
</dbReference>
<dbReference type="SUPFAM" id="SSF55729">
    <property type="entry name" value="Acyl-CoA N-acyltransferases (Nat)"/>
    <property type="match status" value="1"/>
</dbReference>
<reference evidence="4" key="2">
    <citation type="submission" date="2023-06" db="EMBL/GenBank/DDBJ databases">
        <authorList>
            <consortium name="Lawrence Berkeley National Laboratory"/>
            <person name="Haridas S."/>
            <person name="Hensen N."/>
            <person name="Bonometti L."/>
            <person name="Westerberg I."/>
            <person name="Brannstrom I.O."/>
            <person name="Guillou S."/>
            <person name="Cros-Aarteil S."/>
            <person name="Calhoun S."/>
            <person name="Kuo A."/>
            <person name="Mondo S."/>
            <person name="Pangilinan J."/>
            <person name="Riley R."/>
            <person name="Labutti K."/>
            <person name="Andreopoulos B."/>
            <person name="Lipzen A."/>
            <person name="Chen C."/>
            <person name="Yanf M."/>
            <person name="Daum C."/>
            <person name="Ng V."/>
            <person name="Clum A."/>
            <person name="Steindorff A."/>
            <person name="Ohm R."/>
            <person name="Martin F."/>
            <person name="Silar P."/>
            <person name="Natvig D."/>
            <person name="Lalanne C."/>
            <person name="Gautier V."/>
            <person name="Ament-Velasquez S.L."/>
            <person name="Kruys A."/>
            <person name="Hutchinson M.I."/>
            <person name="Powell A.J."/>
            <person name="Barry K."/>
            <person name="Miller A.N."/>
            <person name="Grigoriev I.V."/>
            <person name="Debuchy R."/>
            <person name="Gladieux P."/>
            <person name="Thoren M.H."/>
            <person name="Johannesson H."/>
        </authorList>
    </citation>
    <scope>NUCLEOTIDE SEQUENCE</scope>
    <source>
        <strain evidence="4">SMH4131-1</strain>
    </source>
</reference>
<evidence type="ECO:0000259" key="3">
    <source>
        <dbReference type="PROSITE" id="PS51186"/>
    </source>
</evidence>
<reference evidence="4" key="1">
    <citation type="journal article" date="2023" name="Mol. Phylogenet. Evol.">
        <title>Genome-scale phylogeny and comparative genomics of the fungal order Sordariales.</title>
        <authorList>
            <person name="Hensen N."/>
            <person name="Bonometti L."/>
            <person name="Westerberg I."/>
            <person name="Brannstrom I.O."/>
            <person name="Guillou S."/>
            <person name="Cros-Aarteil S."/>
            <person name="Calhoun S."/>
            <person name="Haridas S."/>
            <person name="Kuo A."/>
            <person name="Mondo S."/>
            <person name="Pangilinan J."/>
            <person name="Riley R."/>
            <person name="LaButti K."/>
            <person name="Andreopoulos B."/>
            <person name="Lipzen A."/>
            <person name="Chen C."/>
            <person name="Yan M."/>
            <person name="Daum C."/>
            <person name="Ng V."/>
            <person name="Clum A."/>
            <person name="Steindorff A."/>
            <person name="Ohm R.A."/>
            <person name="Martin F."/>
            <person name="Silar P."/>
            <person name="Natvig D.O."/>
            <person name="Lalanne C."/>
            <person name="Gautier V."/>
            <person name="Ament-Velasquez S.L."/>
            <person name="Kruys A."/>
            <person name="Hutchinson M.I."/>
            <person name="Powell A.J."/>
            <person name="Barry K."/>
            <person name="Miller A.N."/>
            <person name="Grigoriev I.V."/>
            <person name="Debuchy R."/>
            <person name="Gladieux P."/>
            <person name="Hiltunen Thoren M."/>
            <person name="Johannesson H."/>
        </authorList>
    </citation>
    <scope>NUCLEOTIDE SEQUENCE</scope>
    <source>
        <strain evidence="4">SMH4131-1</strain>
    </source>
</reference>
<evidence type="ECO:0000313" key="4">
    <source>
        <dbReference type="EMBL" id="KAK3317295.1"/>
    </source>
</evidence>
<evidence type="ECO:0000256" key="1">
    <source>
        <dbReference type="ARBA" id="ARBA00022679"/>
    </source>
</evidence>
<comment type="caution">
    <text evidence="4">The sequence shown here is derived from an EMBL/GenBank/DDBJ whole genome shotgun (WGS) entry which is preliminary data.</text>
</comment>
<dbReference type="InterPro" id="IPR000182">
    <property type="entry name" value="GNAT_dom"/>
</dbReference>
<dbReference type="PROSITE" id="PS51186">
    <property type="entry name" value="GNAT"/>
    <property type="match status" value="1"/>
</dbReference>
<protein>
    <submittedName>
        <fullName evidence="4">GNAT family acetyltransferase</fullName>
    </submittedName>
</protein>
<dbReference type="EMBL" id="JAUEPO010000007">
    <property type="protein sequence ID" value="KAK3317295.1"/>
    <property type="molecule type" value="Genomic_DNA"/>
</dbReference>
<dbReference type="InterPro" id="IPR016181">
    <property type="entry name" value="Acyl_CoA_acyltransferase"/>
</dbReference>
<evidence type="ECO:0000256" key="2">
    <source>
        <dbReference type="ARBA" id="ARBA00023315"/>
    </source>
</evidence>
<gene>
    <name evidence="4" type="ORF">B0T19DRAFT_434649</name>
</gene>
<keyword evidence="1" id="KW-0808">Transferase</keyword>
<dbReference type="AlphaFoldDB" id="A0AAE0I2J6"/>
<organism evidence="4 5">
    <name type="scientific">Cercophora scortea</name>
    <dbReference type="NCBI Taxonomy" id="314031"/>
    <lineage>
        <taxon>Eukaryota</taxon>
        <taxon>Fungi</taxon>
        <taxon>Dikarya</taxon>
        <taxon>Ascomycota</taxon>
        <taxon>Pezizomycotina</taxon>
        <taxon>Sordariomycetes</taxon>
        <taxon>Sordariomycetidae</taxon>
        <taxon>Sordariales</taxon>
        <taxon>Lasiosphaeriaceae</taxon>
        <taxon>Cercophora</taxon>
    </lineage>
</organism>
<keyword evidence="2" id="KW-0012">Acyltransferase</keyword>
<sequence length="196" mass="21805">MKITIRHGTDDDIPSLREVELSAAALFSTIPSLAWIASSSSSMDISTLQSFASSKHLWVAATNDTPVGFACGETKDNCFYIAEISVHADWQRQGIARRLLAEVEAQVRGEGFGSLSLTTYRDVDWNDRFYRKLGFVEVDPVEEGLREHCAELEKEAGDGHDVAIRTSTVTDAVHPYGFRRFETSWRCSRPGIASCR</sequence>